<dbReference type="Pfam" id="PF04909">
    <property type="entry name" value="Amidohydro_2"/>
    <property type="match status" value="1"/>
</dbReference>
<dbReference type="SUPFAM" id="SSF51556">
    <property type="entry name" value="Metallo-dependent hydrolases"/>
    <property type="match status" value="1"/>
</dbReference>
<proteinExistence type="predicted"/>
<dbReference type="InterPro" id="IPR032466">
    <property type="entry name" value="Metal_Hydrolase"/>
</dbReference>
<evidence type="ECO:0000259" key="2">
    <source>
        <dbReference type="Pfam" id="PF04909"/>
    </source>
</evidence>
<keyword evidence="1" id="KW-0456">Lyase</keyword>
<dbReference type="RefSeq" id="WP_285572366.1">
    <property type="nucleotide sequence ID" value="NZ_BSTK01000004.1"/>
</dbReference>
<name>A0A9W6S113_9ACTN</name>
<dbReference type="GO" id="GO:0005829">
    <property type="term" value="C:cytosol"/>
    <property type="evidence" value="ECO:0007669"/>
    <property type="project" value="TreeGrafter"/>
</dbReference>
<evidence type="ECO:0000256" key="1">
    <source>
        <dbReference type="ARBA" id="ARBA00023239"/>
    </source>
</evidence>
<dbReference type="GO" id="GO:0019748">
    <property type="term" value="P:secondary metabolic process"/>
    <property type="evidence" value="ECO:0007669"/>
    <property type="project" value="TreeGrafter"/>
</dbReference>
<protein>
    <submittedName>
        <fullName evidence="3">Amidohydrolase</fullName>
    </submittedName>
</protein>
<dbReference type="GO" id="GO:0016787">
    <property type="term" value="F:hydrolase activity"/>
    <property type="evidence" value="ECO:0007669"/>
    <property type="project" value="InterPro"/>
</dbReference>
<gene>
    <name evidence="3" type="ORF">Airi02_033880</name>
</gene>
<dbReference type="EMBL" id="BSTK01000004">
    <property type="protein sequence ID" value="GLY85459.1"/>
    <property type="molecule type" value="Genomic_DNA"/>
</dbReference>
<dbReference type="InterPro" id="IPR006680">
    <property type="entry name" value="Amidohydro-rel"/>
</dbReference>
<sequence>MRGLIALEEHLSTPRNDELWDAAGEAARNGRAYTAEVEARLLDAERRITAMDGAGIETAIVSLTSPGVQSVLDPRQAAELARDTNDTARRDFVDAHPGRLEFFAAVPLQDPRAAADELERAVRDLGAKGTLVNGYTNVGDENTARYLDEPANAPFWAKVAELDVPVYLHPREPLPGQRRLYEGYASLVGSAWGFGHETATHAVRLMLSGLFDTHPGLRIILGHLGEGLPFLLPRLEHRLYKQREGIGLGSARRRVSEYFEENFLVTTSGHFHTRSLDNAIAAIGADRVLFSVDYPYETMDEAVTWFTACPLSRSDHAKIGAGNARRLFDL</sequence>
<keyword evidence="4" id="KW-1185">Reference proteome</keyword>
<reference evidence="3" key="1">
    <citation type="submission" date="2023-03" db="EMBL/GenBank/DDBJ databases">
        <title>Actinoallomurus iriomotensis NBRC 103684.</title>
        <authorList>
            <person name="Ichikawa N."/>
            <person name="Sato H."/>
            <person name="Tonouchi N."/>
        </authorList>
    </citation>
    <scope>NUCLEOTIDE SEQUENCE</scope>
    <source>
        <strain evidence="3">NBRC 103684</strain>
    </source>
</reference>
<dbReference type="GO" id="GO:0016831">
    <property type="term" value="F:carboxy-lyase activity"/>
    <property type="evidence" value="ECO:0007669"/>
    <property type="project" value="InterPro"/>
</dbReference>
<evidence type="ECO:0000313" key="3">
    <source>
        <dbReference type="EMBL" id="GLY85459.1"/>
    </source>
</evidence>
<dbReference type="Gene3D" id="3.20.20.140">
    <property type="entry name" value="Metal-dependent hydrolases"/>
    <property type="match status" value="1"/>
</dbReference>
<feature type="domain" description="Amidohydrolase-related" evidence="2">
    <location>
        <begin position="44"/>
        <end position="330"/>
    </location>
</feature>
<dbReference type="Proteomes" id="UP001165074">
    <property type="component" value="Unassembled WGS sequence"/>
</dbReference>
<comment type="caution">
    <text evidence="3">The sequence shown here is derived from an EMBL/GenBank/DDBJ whole genome shotgun (WGS) entry which is preliminary data.</text>
</comment>
<dbReference type="PANTHER" id="PTHR21240:SF30">
    <property type="entry name" value="AMIDOHYDROLASE-RELATED DOMAIN-CONTAINING PROTEIN-RELATED"/>
    <property type="match status" value="1"/>
</dbReference>
<evidence type="ECO:0000313" key="4">
    <source>
        <dbReference type="Proteomes" id="UP001165074"/>
    </source>
</evidence>
<organism evidence="3 4">
    <name type="scientific">Actinoallomurus iriomotensis</name>
    <dbReference type="NCBI Taxonomy" id="478107"/>
    <lineage>
        <taxon>Bacteria</taxon>
        <taxon>Bacillati</taxon>
        <taxon>Actinomycetota</taxon>
        <taxon>Actinomycetes</taxon>
        <taxon>Streptosporangiales</taxon>
        <taxon>Thermomonosporaceae</taxon>
        <taxon>Actinoallomurus</taxon>
    </lineage>
</organism>
<dbReference type="AlphaFoldDB" id="A0A9W6S113"/>
<accession>A0A9W6S113</accession>
<dbReference type="InterPro" id="IPR032465">
    <property type="entry name" value="ACMSD"/>
</dbReference>
<dbReference type="PANTHER" id="PTHR21240">
    <property type="entry name" value="2-AMINO-3-CARBOXYLMUCONATE-6-SEMIALDEHYDE DECARBOXYLASE"/>
    <property type="match status" value="1"/>
</dbReference>